<proteinExistence type="predicted"/>
<accession>A0ABY4MKC6</accession>
<sequence length="169" mass="18268">MLVPTRDRTVSASSKNYRYSANLQVLVKTETPLVLAVGRPLPGNRNDCTAFAESGMKAASSIAPRARAQSMWFPGRRKEKAVFDICCEVADAENPTSLPAHRILAAFVSRSIEERDPIWSELSGFQFLLAQYSGHDDSEEPEYVFVSPFISSPAAAGSEAAVQDGAAGN</sequence>
<protein>
    <submittedName>
        <fullName evidence="1">Uncharacterized protein</fullName>
    </submittedName>
</protein>
<evidence type="ECO:0000313" key="2">
    <source>
        <dbReference type="Proteomes" id="UP000830115"/>
    </source>
</evidence>
<dbReference type="RefSeq" id="WP_248869257.1">
    <property type="nucleotide sequence ID" value="NZ_CP086322.1"/>
</dbReference>
<dbReference type="Proteomes" id="UP000830115">
    <property type="component" value="Chromosome"/>
</dbReference>
<name>A0ABY4MKC6_9ACTN</name>
<evidence type="ECO:0000313" key="1">
    <source>
        <dbReference type="EMBL" id="UQA98213.1"/>
    </source>
</evidence>
<dbReference type="EMBL" id="CP086322">
    <property type="protein sequence ID" value="UQA98213.1"/>
    <property type="molecule type" value="Genomic_DNA"/>
</dbReference>
<organism evidence="1 2">
    <name type="scientific">Streptomyces halobius</name>
    <dbReference type="NCBI Taxonomy" id="2879846"/>
    <lineage>
        <taxon>Bacteria</taxon>
        <taxon>Bacillati</taxon>
        <taxon>Actinomycetota</taxon>
        <taxon>Actinomycetes</taxon>
        <taxon>Kitasatosporales</taxon>
        <taxon>Streptomycetaceae</taxon>
        <taxon>Streptomyces</taxon>
    </lineage>
</organism>
<reference evidence="1" key="1">
    <citation type="submission" date="2021-10" db="EMBL/GenBank/DDBJ databases">
        <title>Streptomyces nigrumlapis sp.nov.,an antimicrobial producing actinobacterium isolated from Black Gobi rocks.</title>
        <authorList>
            <person name="Wen Y."/>
            <person name="Zhang W."/>
            <person name="Liu X.G."/>
        </authorList>
    </citation>
    <scope>NUCLEOTIDE SEQUENCE</scope>
    <source>
        <strain evidence="1">ST13-2-2</strain>
    </source>
</reference>
<keyword evidence="2" id="KW-1185">Reference proteome</keyword>
<gene>
    <name evidence="1" type="ORF">K9S39_41795</name>
</gene>